<evidence type="ECO:0000313" key="2">
    <source>
        <dbReference type="Proteomes" id="UP000183832"/>
    </source>
</evidence>
<protein>
    <submittedName>
        <fullName evidence="1">CLUMA_CG014678, isoform A</fullName>
    </submittedName>
</protein>
<accession>A0A1J1IPH0</accession>
<dbReference type="Proteomes" id="UP000183832">
    <property type="component" value="Unassembled WGS sequence"/>
</dbReference>
<reference evidence="1 2" key="1">
    <citation type="submission" date="2015-04" db="EMBL/GenBank/DDBJ databases">
        <authorList>
            <person name="Syromyatnikov M.Y."/>
            <person name="Popov V.N."/>
        </authorList>
    </citation>
    <scope>NUCLEOTIDE SEQUENCE [LARGE SCALE GENOMIC DNA]</scope>
</reference>
<gene>
    <name evidence="1" type="ORF">CLUMA_CG014678</name>
</gene>
<organism evidence="1 2">
    <name type="scientific">Clunio marinus</name>
    <dbReference type="NCBI Taxonomy" id="568069"/>
    <lineage>
        <taxon>Eukaryota</taxon>
        <taxon>Metazoa</taxon>
        <taxon>Ecdysozoa</taxon>
        <taxon>Arthropoda</taxon>
        <taxon>Hexapoda</taxon>
        <taxon>Insecta</taxon>
        <taxon>Pterygota</taxon>
        <taxon>Neoptera</taxon>
        <taxon>Endopterygota</taxon>
        <taxon>Diptera</taxon>
        <taxon>Nematocera</taxon>
        <taxon>Chironomoidea</taxon>
        <taxon>Chironomidae</taxon>
        <taxon>Clunio</taxon>
    </lineage>
</organism>
<keyword evidence="2" id="KW-1185">Reference proteome</keyword>
<name>A0A1J1IPH0_9DIPT</name>
<dbReference type="EMBL" id="CVRI01000055">
    <property type="protein sequence ID" value="CRL00982.1"/>
    <property type="molecule type" value="Genomic_DNA"/>
</dbReference>
<proteinExistence type="predicted"/>
<sequence length="93" mass="10961">MNQIMLLFMCCSYKINEFIQHFTKVPTHPNNFMGAWAAQIQWNETEVQLKVDTTFLLLLNHKDKIFSCVSKREGTAINLENFPEQPKYKIHLT</sequence>
<dbReference type="AlphaFoldDB" id="A0A1J1IPH0"/>
<evidence type="ECO:0000313" key="1">
    <source>
        <dbReference type="EMBL" id="CRL00982.1"/>
    </source>
</evidence>